<keyword evidence="2" id="KW-1185">Reference proteome</keyword>
<reference evidence="1 2" key="1">
    <citation type="journal article" date="2015" name="Nat. Commun.">
        <title>Outbred genome sequencing and CRISPR/Cas9 gene editing in butterflies.</title>
        <authorList>
            <person name="Li X."/>
            <person name="Fan D."/>
            <person name="Zhang W."/>
            <person name="Liu G."/>
            <person name="Zhang L."/>
            <person name="Zhao L."/>
            <person name="Fang X."/>
            <person name="Chen L."/>
            <person name="Dong Y."/>
            <person name="Chen Y."/>
            <person name="Ding Y."/>
            <person name="Zhao R."/>
            <person name="Feng M."/>
            <person name="Zhu Y."/>
            <person name="Feng Y."/>
            <person name="Jiang X."/>
            <person name="Zhu D."/>
            <person name="Xiang H."/>
            <person name="Feng X."/>
            <person name="Li S."/>
            <person name="Wang J."/>
            <person name="Zhang G."/>
            <person name="Kronforst M.R."/>
            <person name="Wang W."/>
        </authorList>
    </citation>
    <scope>NUCLEOTIDE SEQUENCE [LARGE SCALE GENOMIC DNA]</scope>
    <source>
        <strain evidence="1">Ya'a_city_454_Px</strain>
        <tissue evidence="1">Whole body</tissue>
    </source>
</reference>
<dbReference type="EMBL" id="KQ458793">
    <property type="protein sequence ID" value="KPJ04962.1"/>
    <property type="molecule type" value="Genomic_DNA"/>
</dbReference>
<evidence type="ECO:0000313" key="1">
    <source>
        <dbReference type="EMBL" id="KPJ04962.1"/>
    </source>
</evidence>
<dbReference type="Proteomes" id="UP000053268">
    <property type="component" value="Unassembled WGS sequence"/>
</dbReference>
<dbReference type="AlphaFoldDB" id="A0A194QHH8"/>
<organism evidence="1 2">
    <name type="scientific">Papilio xuthus</name>
    <name type="common">Asian swallowtail butterfly</name>
    <dbReference type="NCBI Taxonomy" id="66420"/>
    <lineage>
        <taxon>Eukaryota</taxon>
        <taxon>Metazoa</taxon>
        <taxon>Ecdysozoa</taxon>
        <taxon>Arthropoda</taxon>
        <taxon>Hexapoda</taxon>
        <taxon>Insecta</taxon>
        <taxon>Pterygota</taxon>
        <taxon>Neoptera</taxon>
        <taxon>Endopterygota</taxon>
        <taxon>Lepidoptera</taxon>
        <taxon>Glossata</taxon>
        <taxon>Ditrysia</taxon>
        <taxon>Papilionoidea</taxon>
        <taxon>Papilionidae</taxon>
        <taxon>Papilioninae</taxon>
        <taxon>Papilio</taxon>
    </lineage>
</organism>
<proteinExistence type="predicted"/>
<name>A0A194QHH8_PAPXU</name>
<sequence>MQWSVTPCGVSGVSRDLVPGEARCCCVLLRAAACCCVLHVTSLCAAAARRDTLRKTVSRPIPHRVSDLMFYMKKTRKQIDRKRYESVVVAETGRGTGRRQDCS</sequence>
<evidence type="ECO:0000313" key="2">
    <source>
        <dbReference type="Proteomes" id="UP000053268"/>
    </source>
</evidence>
<protein>
    <submittedName>
        <fullName evidence="1">Uncharacterized protein</fullName>
    </submittedName>
</protein>
<accession>A0A194QHH8</accession>
<gene>
    <name evidence="1" type="ORF">RR46_04078</name>
</gene>